<gene>
    <name evidence="1" type="ORF">PYW08_004078</name>
</gene>
<protein>
    <submittedName>
        <fullName evidence="1">Uncharacterized protein</fullName>
    </submittedName>
</protein>
<dbReference type="Proteomes" id="UP001231649">
    <property type="component" value="Chromosome 15"/>
</dbReference>
<sequence>MSEEHDVDSPMIDDKETDENDEIVLENEESVDEREAVVEKEKAVVENGEVVENSEQLVLNSETVVHNGEESEENGEQVGENEKRLVDNAEDCPMMVDTEEPSANTSKEDSAIDAIDKETLSSEVDEKQDLYGANEGATLSWTADRNEFKVAWSLPEGVATANDYIALCCKAGKAENSVSVRDECKLESIDDAHSNIL</sequence>
<accession>A0ACC2QUE9</accession>
<organism evidence="1 2">
    <name type="scientific">Mythimna loreyi</name>
    <dbReference type="NCBI Taxonomy" id="667449"/>
    <lineage>
        <taxon>Eukaryota</taxon>
        <taxon>Metazoa</taxon>
        <taxon>Ecdysozoa</taxon>
        <taxon>Arthropoda</taxon>
        <taxon>Hexapoda</taxon>
        <taxon>Insecta</taxon>
        <taxon>Pterygota</taxon>
        <taxon>Neoptera</taxon>
        <taxon>Endopterygota</taxon>
        <taxon>Lepidoptera</taxon>
        <taxon>Glossata</taxon>
        <taxon>Ditrysia</taxon>
        <taxon>Noctuoidea</taxon>
        <taxon>Noctuidae</taxon>
        <taxon>Noctuinae</taxon>
        <taxon>Hadenini</taxon>
        <taxon>Mythimna</taxon>
    </lineage>
</organism>
<comment type="caution">
    <text evidence="1">The sequence shown here is derived from an EMBL/GenBank/DDBJ whole genome shotgun (WGS) entry which is preliminary data.</text>
</comment>
<keyword evidence="2" id="KW-1185">Reference proteome</keyword>
<name>A0ACC2QUE9_9NEOP</name>
<evidence type="ECO:0000313" key="1">
    <source>
        <dbReference type="EMBL" id="KAJ8725895.1"/>
    </source>
</evidence>
<evidence type="ECO:0000313" key="2">
    <source>
        <dbReference type="Proteomes" id="UP001231649"/>
    </source>
</evidence>
<dbReference type="EMBL" id="CM056791">
    <property type="protein sequence ID" value="KAJ8725895.1"/>
    <property type="molecule type" value="Genomic_DNA"/>
</dbReference>
<proteinExistence type="predicted"/>
<reference evidence="1" key="1">
    <citation type="submission" date="2023-03" db="EMBL/GenBank/DDBJ databases">
        <title>Chromosome-level genomes of two armyworms, Mythimna separata and Mythimna loreyi, provide insights into the biosynthesis and reception of sex pheromones.</title>
        <authorList>
            <person name="Zhao H."/>
        </authorList>
    </citation>
    <scope>NUCLEOTIDE SEQUENCE</scope>
    <source>
        <strain evidence="1">BeijingLab</strain>
    </source>
</reference>